<proteinExistence type="predicted"/>
<name>A0A0E9V3S1_ANGAN</name>
<sequence>MTRDTLYLSLCSLKTCLSSRDLFKHQCIVPLLANMHIFNRTTGDIEEEAA</sequence>
<protein>
    <submittedName>
        <fullName evidence="1">Uncharacterized protein</fullName>
    </submittedName>
</protein>
<organism evidence="1">
    <name type="scientific">Anguilla anguilla</name>
    <name type="common">European freshwater eel</name>
    <name type="synonym">Muraena anguilla</name>
    <dbReference type="NCBI Taxonomy" id="7936"/>
    <lineage>
        <taxon>Eukaryota</taxon>
        <taxon>Metazoa</taxon>
        <taxon>Chordata</taxon>
        <taxon>Craniata</taxon>
        <taxon>Vertebrata</taxon>
        <taxon>Euteleostomi</taxon>
        <taxon>Actinopterygii</taxon>
        <taxon>Neopterygii</taxon>
        <taxon>Teleostei</taxon>
        <taxon>Anguilliformes</taxon>
        <taxon>Anguillidae</taxon>
        <taxon>Anguilla</taxon>
    </lineage>
</organism>
<dbReference type="EMBL" id="GBXM01036684">
    <property type="protein sequence ID" value="JAH71893.1"/>
    <property type="molecule type" value="Transcribed_RNA"/>
</dbReference>
<reference evidence="1" key="2">
    <citation type="journal article" date="2015" name="Fish Shellfish Immunol.">
        <title>Early steps in the European eel (Anguilla anguilla)-Vibrio vulnificus interaction in the gills: Role of the RtxA13 toxin.</title>
        <authorList>
            <person name="Callol A."/>
            <person name="Pajuelo D."/>
            <person name="Ebbesson L."/>
            <person name="Teles M."/>
            <person name="MacKenzie S."/>
            <person name="Amaro C."/>
        </authorList>
    </citation>
    <scope>NUCLEOTIDE SEQUENCE</scope>
</reference>
<accession>A0A0E9V3S1</accession>
<reference evidence="1" key="1">
    <citation type="submission" date="2014-11" db="EMBL/GenBank/DDBJ databases">
        <authorList>
            <person name="Amaro Gonzalez C."/>
        </authorList>
    </citation>
    <scope>NUCLEOTIDE SEQUENCE</scope>
</reference>
<evidence type="ECO:0000313" key="1">
    <source>
        <dbReference type="EMBL" id="JAH71893.1"/>
    </source>
</evidence>
<dbReference type="AlphaFoldDB" id="A0A0E9V3S1"/>